<evidence type="ECO:0000313" key="3">
    <source>
        <dbReference type="EMBL" id="RZB77459.1"/>
    </source>
</evidence>
<evidence type="ECO:0000313" key="4">
    <source>
        <dbReference type="Proteomes" id="UP000292052"/>
    </source>
</evidence>
<comment type="caution">
    <text evidence="3">The sequence shown here is derived from an EMBL/GenBank/DDBJ whole genome shotgun (WGS) entry which is preliminary data.</text>
</comment>
<evidence type="ECO:0000256" key="1">
    <source>
        <dbReference type="ARBA" id="ARBA00007401"/>
    </source>
</evidence>
<dbReference type="OrthoDB" id="408532at2759"/>
<dbReference type="SUPFAM" id="SSF51445">
    <property type="entry name" value="(Trans)glycosidases"/>
    <property type="match status" value="1"/>
</dbReference>
<dbReference type="GO" id="GO:0004566">
    <property type="term" value="F:beta-glucuronidase activity"/>
    <property type="evidence" value="ECO:0007669"/>
    <property type="project" value="TreeGrafter"/>
</dbReference>
<evidence type="ECO:0000259" key="2">
    <source>
        <dbReference type="Pfam" id="PF02836"/>
    </source>
</evidence>
<dbReference type="EMBL" id="QDEB01108504">
    <property type="protein sequence ID" value="RZB77459.1"/>
    <property type="molecule type" value="Genomic_DNA"/>
</dbReference>
<gene>
    <name evidence="3" type="ORF">BDFB_010333</name>
</gene>
<dbReference type="InterPro" id="IPR017853">
    <property type="entry name" value="GH"/>
</dbReference>
<keyword evidence="4" id="KW-1185">Reference proteome</keyword>
<comment type="similarity">
    <text evidence="1">Belongs to the glycosyl hydrolase 2 family.</text>
</comment>
<dbReference type="Pfam" id="PF02836">
    <property type="entry name" value="Glyco_hydro_2_C"/>
    <property type="match status" value="1"/>
</dbReference>
<dbReference type="GO" id="GO:0019391">
    <property type="term" value="P:glucuronoside catabolic process"/>
    <property type="evidence" value="ECO:0007669"/>
    <property type="project" value="TreeGrafter"/>
</dbReference>
<dbReference type="PANTHER" id="PTHR10066">
    <property type="entry name" value="BETA-GLUCURONIDASE"/>
    <property type="match status" value="1"/>
</dbReference>
<dbReference type="Gene3D" id="3.20.20.80">
    <property type="entry name" value="Glycosidases"/>
    <property type="match status" value="1"/>
</dbReference>
<dbReference type="PANTHER" id="PTHR10066:SF67">
    <property type="entry name" value="BETA-GLUCURONIDASE"/>
    <property type="match status" value="1"/>
</dbReference>
<dbReference type="GO" id="GO:0005975">
    <property type="term" value="P:carbohydrate metabolic process"/>
    <property type="evidence" value="ECO:0007669"/>
    <property type="project" value="InterPro"/>
</dbReference>
<name>A0A482VEU9_ASBVE</name>
<proteinExistence type="inferred from homology"/>
<dbReference type="Proteomes" id="UP000292052">
    <property type="component" value="Unassembled WGS sequence"/>
</dbReference>
<dbReference type="GO" id="GO:0005615">
    <property type="term" value="C:extracellular space"/>
    <property type="evidence" value="ECO:0007669"/>
    <property type="project" value="TreeGrafter"/>
</dbReference>
<feature type="non-terminal residue" evidence="3">
    <location>
        <position position="1"/>
    </location>
</feature>
<sequence length="245" mass="28233">VNTENFSDELLANHKKSLTELIQRDKNRPSVVIWSAANEPRTQYVEAENYYKEVVTHIKSLDSSRPVTVVNNQLPDSEHSGQFIDIASCNIYSGWYSDTGDLDVVLPEVLAVARRWNELHNIPVIVTEYGADTQEGLHILPSFVWSEEYQDKFLSQYFQAFDQMREEGFFVGEMIWNFADFKTDQTYIRVGGNKKGIFTRNRQPKASAHLLRRRYWALAQNLDNATAPDDLDEYVFGNGALRDEL</sequence>
<dbReference type="PROSITE" id="PS00608">
    <property type="entry name" value="GLYCOSYL_HYDROL_F2_2"/>
    <property type="match status" value="1"/>
</dbReference>
<protein>
    <submittedName>
        <fullName evidence="3">Glyco hydro 2 C and/or CmcI domain containing protein</fullName>
    </submittedName>
</protein>
<organism evidence="3 4">
    <name type="scientific">Asbolus verrucosus</name>
    <name type="common">Desert ironclad beetle</name>
    <dbReference type="NCBI Taxonomy" id="1661398"/>
    <lineage>
        <taxon>Eukaryota</taxon>
        <taxon>Metazoa</taxon>
        <taxon>Ecdysozoa</taxon>
        <taxon>Arthropoda</taxon>
        <taxon>Hexapoda</taxon>
        <taxon>Insecta</taxon>
        <taxon>Pterygota</taxon>
        <taxon>Neoptera</taxon>
        <taxon>Endopterygota</taxon>
        <taxon>Coleoptera</taxon>
        <taxon>Polyphaga</taxon>
        <taxon>Cucujiformia</taxon>
        <taxon>Tenebrionidae</taxon>
        <taxon>Pimeliinae</taxon>
        <taxon>Asbolus</taxon>
    </lineage>
</organism>
<dbReference type="InterPro" id="IPR006103">
    <property type="entry name" value="Glyco_hydro_2_cat"/>
</dbReference>
<reference evidence="3 4" key="1">
    <citation type="submission" date="2017-03" db="EMBL/GenBank/DDBJ databases">
        <title>Genome of the blue death feigning beetle - Asbolus verrucosus.</title>
        <authorList>
            <person name="Rider S.D."/>
        </authorList>
    </citation>
    <scope>NUCLEOTIDE SEQUENCE [LARGE SCALE GENOMIC DNA]</scope>
    <source>
        <strain evidence="3">Butters</strain>
        <tissue evidence="3">Head and leg muscle</tissue>
    </source>
</reference>
<dbReference type="STRING" id="1661398.A0A482VEU9"/>
<dbReference type="InterPro" id="IPR023232">
    <property type="entry name" value="Glyco_hydro_2_AS"/>
</dbReference>
<feature type="domain" description="Glycoside hydrolase family 2 catalytic" evidence="2">
    <location>
        <begin position="8"/>
        <end position="218"/>
    </location>
</feature>
<dbReference type="AlphaFoldDB" id="A0A482VEU9"/>
<accession>A0A482VEU9</accession>
<dbReference type="GO" id="GO:0030246">
    <property type="term" value="F:carbohydrate binding"/>
    <property type="evidence" value="ECO:0007669"/>
    <property type="project" value="TreeGrafter"/>
</dbReference>